<reference evidence="1 2" key="1">
    <citation type="submission" date="2021-12" db="EMBL/GenBank/DDBJ databases">
        <title>Genome seq of p7.</title>
        <authorList>
            <person name="Seo T."/>
        </authorList>
    </citation>
    <scope>NUCLEOTIDE SEQUENCE [LARGE SCALE GENOMIC DNA]</scope>
    <source>
        <strain evidence="1 2">P7</strain>
    </source>
</reference>
<proteinExistence type="predicted"/>
<evidence type="ECO:0000313" key="1">
    <source>
        <dbReference type="EMBL" id="MCE4540774.1"/>
    </source>
</evidence>
<evidence type="ECO:0000313" key="2">
    <source>
        <dbReference type="Proteomes" id="UP001201463"/>
    </source>
</evidence>
<dbReference type="Proteomes" id="UP001201463">
    <property type="component" value="Unassembled WGS sequence"/>
</dbReference>
<sequence>MKFADLLLLPFNTRTGLISVEAIVEALPGTPAAVAQQFYADHGRKPDHQEAYGSLQLNTLSWSLVGVEAASLMDASTLPAFQNWFSNVGERVTRFDVAGWQCIDSRADVQRHWAEHGTWLVPPVVLTGAVVGSSAALHVAEGHTRIGLLRGLARAEVLPASSRHMVWIGSTA</sequence>
<accession>A0ABS8XIV7</accession>
<keyword evidence="2" id="KW-1185">Reference proteome</keyword>
<gene>
    <name evidence="1" type="ORF">LXT12_26445</name>
</gene>
<organism evidence="1 2">
    <name type="scientific">Pelomonas caseinilytica</name>
    <dbReference type="NCBI Taxonomy" id="2906763"/>
    <lineage>
        <taxon>Bacteria</taxon>
        <taxon>Pseudomonadati</taxon>
        <taxon>Pseudomonadota</taxon>
        <taxon>Betaproteobacteria</taxon>
        <taxon>Burkholderiales</taxon>
        <taxon>Sphaerotilaceae</taxon>
        <taxon>Roseateles</taxon>
    </lineage>
</organism>
<protein>
    <submittedName>
        <fullName evidence="1">Uncharacterized protein</fullName>
    </submittedName>
</protein>
<dbReference type="EMBL" id="JAJTWT010000026">
    <property type="protein sequence ID" value="MCE4540774.1"/>
    <property type="molecule type" value="Genomic_DNA"/>
</dbReference>
<comment type="caution">
    <text evidence="1">The sequence shown here is derived from an EMBL/GenBank/DDBJ whole genome shotgun (WGS) entry which is preliminary data.</text>
</comment>
<dbReference type="RefSeq" id="WP_233395503.1">
    <property type="nucleotide sequence ID" value="NZ_JAJTWT010000026.1"/>
</dbReference>
<name>A0ABS8XIV7_9BURK</name>